<evidence type="ECO:0000313" key="1">
    <source>
        <dbReference type="EMBL" id="CAI0561243.1"/>
    </source>
</evidence>
<evidence type="ECO:0000313" key="2">
    <source>
        <dbReference type="Proteomes" id="UP001154282"/>
    </source>
</evidence>
<gene>
    <name evidence="1" type="ORF">LITE_LOCUS50012</name>
</gene>
<dbReference type="AlphaFoldDB" id="A0AAV0RYD7"/>
<comment type="caution">
    <text evidence="1">The sequence shown here is derived from an EMBL/GenBank/DDBJ whole genome shotgun (WGS) entry which is preliminary data.</text>
</comment>
<dbReference type="EMBL" id="CAMGYJ010000011">
    <property type="protein sequence ID" value="CAI0561243.1"/>
    <property type="molecule type" value="Genomic_DNA"/>
</dbReference>
<dbReference type="Proteomes" id="UP001154282">
    <property type="component" value="Unassembled WGS sequence"/>
</dbReference>
<protein>
    <submittedName>
        <fullName evidence="1">Uncharacterized protein</fullName>
    </submittedName>
</protein>
<feature type="non-terminal residue" evidence="1">
    <location>
        <position position="1"/>
    </location>
</feature>
<proteinExistence type="predicted"/>
<sequence>RVFSSQCNRFCVNRSLQEQSPAVSEVGNLCLYYPGVPSSTVSGHRCPNFLFAQFHVRSSLCPQNPFPALLQSVVYPVHSVVDPYSLLGGVQVLHDMPKSKICKNKLVIGPLHPLLAIEKKRDGIFNVTEEPVD</sequence>
<keyword evidence="2" id="KW-1185">Reference proteome</keyword>
<reference evidence="1" key="1">
    <citation type="submission" date="2022-08" db="EMBL/GenBank/DDBJ databases">
        <authorList>
            <person name="Gutierrez-Valencia J."/>
        </authorList>
    </citation>
    <scope>NUCLEOTIDE SEQUENCE</scope>
</reference>
<accession>A0AAV0RYD7</accession>
<organism evidence="1 2">
    <name type="scientific">Linum tenue</name>
    <dbReference type="NCBI Taxonomy" id="586396"/>
    <lineage>
        <taxon>Eukaryota</taxon>
        <taxon>Viridiplantae</taxon>
        <taxon>Streptophyta</taxon>
        <taxon>Embryophyta</taxon>
        <taxon>Tracheophyta</taxon>
        <taxon>Spermatophyta</taxon>
        <taxon>Magnoliopsida</taxon>
        <taxon>eudicotyledons</taxon>
        <taxon>Gunneridae</taxon>
        <taxon>Pentapetalae</taxon>
        <taxon>rosids</taxon>
        <taxon>fabids</taxon>
        <taxon>Malpighiales</taxon>
        <taxon>Linaceae</taxon>
        <taxon>Linum</taxon>
    </lineage>
</organism>
<name>A0AAV0RYD7_9ROSI</name>